<accession>A0A151S8P1</accession>
<name>A0A151S8P1_CAJCA</name>
<dbReference type="PANTHER" id="PTHR11439">
    <property type="entry name" value="GAG-POL-RELATED RETROTRANSPOSON"/>
    <property type="match status" value="1"/>
</dbReference>
<proteinExistence type="predicted"/>
<dbReference type="CDD" id="cd09272">
    <property type="entry name" value="RNase_HI_RT_Ty1"/>
    <property type="match status" value="1"/>
</dbReference>
<dbReference type="Gramene" id="C.cajan_29013.t">
    <property type="protein sequence ID" value="C.cajan_29013.t.cds1"/>
    <property type="gene ID" value="C.cajan_29013"/>
</dbReference>
<gene>
    <name evidence="1" type="ORF">KK1_026989</name>
</gene>
<protein>
    <submittedName>
        <fullName evidence="1">Retrovirus-related Pol polyprotein from transposon TNT 1-94</fullName>
    </submittedName>
</protein>
<dbReference type="Proteomes" id="UP000075243">
    <property type="component" value="Unassembled WGS sequence"/>
</dbReference>
<keyword evidence="2" id="KW-1185">Reference proteome</keyword>
<evidence type="ECO:0000313" key="2">
    <source>
        <dbReference type="Proteomes" id="UP000075243"/>
    </source>
</evidence>
<reference evidence="1" key="1">
    <citation type="journal article" date="2012" name="Nat. Biotechnol.">
        <title>Draft genome sequence of pigeonpea (Cajanus cajan), an orphan legume crop of resource-poor farmers.</title>
        <authorList>
            <person name="Varshney R.K."/>
            <person name="Chen W."/>
            <person name="Li Y."/>
            <person name="Bharti A.K."/>
            <person name="Saxena R.K."/>
            <person name="Schlueter J.A."/>
            <person name="Donoghue M.T."/>
            <person name="Azam S."/>
            <person name="Fan G."/>
            <person name="Whaley A.M."/>
            <person name="Farmer A.D."/>
            <person name="Sheridan J."/>
            <person name="Iwata A."/>
            <person name="Tuteja R."/>
            <person name="Penmetsa R.V."/>
            <person name="Wu W."/>
            <person name="Upadhyaya H.D."/>
            <person name="Yang S.P."/>
            <person name="Shah T."/>
            <person name="Saxena K.B."/>
            <person name="Michael T."/>
            <person name="McCombie W.R."/>
            <person name="Yang B."/>
            <person name="Zhang G."/>
            <person name="Yang H."/>
            <person name="Wang J."/>
            <person name="Spillane C."/>
            <person name="Cook D.R."/>
            <person name="May G.D."/>
            <person name="Xu X."/>
            <person name="Jackson S.A."/>
        </authorList>
    </citation>
    <scope>NUCLEOTIDE SEQUENCE [LARGE SCALE GENOMIC DNA]</scope>
</reference>
<sequence length="141" mass="16870">ILRYLNGSKKTSLRYKKTIQDGEAIMGYVDTDYARNVDIRKSLFVYVFTLFGTIVSWKKKFITRGNSTTQVEYIAFIKEVKELLWLKWMIDELGISQNCVIVHYDNQSVIYLANYQVYHERRKHIDIRLRFIRNVIEYGEI</sequence>
<organism evidence="1 2">
    <name type="scientific">Cajanus cajan</name>
    <name type="common">Pigeon pea</name>
    <name type="synonym">Cajanus indicus</name>
    <dbReference type="NCBI Taxonomy" id="3821"/>
    <lineage>
        <taxon>Eukaryota</taxon>
        <taxon>Viridiplantae</taxon>
        <taxon>Streptophyta</taxon>
        <taxon>Embryophyta</taxon>
        <taxon>Tracheophyta</taxon>
        <taxon>Spermatophyta</taxon>
        <taxon>Magnoliopsida</taxon>
        <taxon>eudicotyledons</taxon>
        <taxon>Gunneridae</taxon>
        <taxon>Pentapetalae</taxon>
        <taxon>rosids</taxon>
        <taxon>fabids</taxon>
        <taxon>Fabales</taxon>
        <taxon>Fabaceae</taxon>
        <taxon>Papilionoideae</taxon>
        <taxon>50 kb inversion clade</taxon>
        <taxon>NPAAA clade</taxon>
        <taxon>indigoferoid/millettioid clade</taxon>
        <taxon>Phaseoleae</taxon>
        <taxon>Cajanus</taxon>
    </lineage>
</organism>
<dbReference type="STRING" id="3821.A0A151S8P1"/>
<evidence type="ECO:0000313" key="1">
    <source>
        <dbReference type="EMBL" id="KYP51180.1"/>
    </source>
</evidence>
<dbReference type="EMBL" id="KQ483442">
    <property type="protein sequence ID" value="KYP51180.1"/>
    <property type="molecule type" value="Genomic_DNA"/>
</dbReference>
<dbReference type="AlphaFoldDB" id="A0A151S8P1"/>
<feature type="non-terminal residue" evidence="1">
    <location>
        <position position="1"/>
    </location>
</feature>